<sequence length="100" mass="11446">MKRMDLSCASHAFTAICTSLDHRSVVRHGTKPRAHRHELHCVRRYPGADHLPGMIKAEVPIPCTSYRLAITPRMKSHREDGNRASEHGWRESSPGFPRFF</sequence>
<reference evidence="2" key="1">
    <citation type="journal article" date="2023" name="Front. Plant Sci.">
        <title>Chromosomal-level genome assembly of Melastoma candidum provides insights into trichome evolution.</title>
        <authorList>
            <person name="Zhong Y."/>
            <person name="Wu W."/>
            <person name="Sun C."/>
            <person name="Zou P."/>
            <person name="Liu Y."/>
            <person name="Dai S."/>
            <person name="Zhou R."/>
        </authorList>
    </citation>
    <scope>NUCLEOTIDE SEQUENCE [LARGE SCALE GENOMIC DNA]</scope>
</reference>
<name>A0ACB9S7G7_9MYRT</name>
<evidence type="ECO:0000313" key="2">
    <source>
        <dbReference type="Proteomes" id="UP001057402"/>
    </source>
</evidence>
<dbReference type="EMBL" id="CM042881">
    <property type="protein sequence ID" value="KAI4385533.1"/>
    <property type="molecule type" value="Genomic_DNA"/>
</dbReference>
<gene>
    <name evidence="1" type="ORF">MLD38_003547</name>
</gene>
<evidence type="ECO:0000313" key="1">
    <source>
        <dbReference type="EMBL" id="KAI4385533.1"/>
    </source>
</evidence>
<keyword evidence="2" id="KW-1185">Reference proteome</keyword>
<proteinExistence type="predicted"/>
<comment type="caution">
    <text evidence="1">The sequence shown here is derived from an EMBL/GenBank/DDBJ whole genome shotgun (WGS) entry which is preliminary data.</text>
</comment>
<accession>A0ACB9S7G7</accession>
<organism evidence="1 2">
    <name type="scientific">Melastoma candidum</name>
    <dbReference type="NCBI Taxonomy" id="119954"/>
    <lineage>
        <taxon>Eukaryota</taxon>
        <taxon>Viridiplantae</taxon>
        <taxon>Streptophyta</taxon>
        <taxon>Embryophyta</taxon>
        <taxon>Tracheophyta</taxon>
        <taxon>Spermatophyta</taxon>
        <taxon>Magnoliopsida</taxon>
        <taxon>eudicotyledons</taxon>
        <taxon>Gunneridae</taxon>
        <taxon>Pentapetalae</taxon>
        <taxon>rosids</taxon>
        <taxon>malvids</taxon>
        <taxon>Myrtales</taxon>
        <taxon>Melastomataceae</taxon>
        <taxon>Melastomatoideae</taxon>
        <taxon>Melastomateae</taxon>
        <taxon>Melastoma</taxon>
    </lineage>
</organism>
<dbReference type="Proteomes" id="UP001057402">
    <property type="component" value="Chromosome 2"/>
</dbReference>
<protein>
    <submittedName>
        <fullName evidence="1">Uncharacterized protein</fullName>
    </submittedName>
</protein>